<reference evidence="7 8" key="1">
    <citation type="submission" date="2019-08" db="EMBL/GenBank/DDBJ databases">
        <title>Complete genome sequence of Thermosulfurimonas marina SU872T, an anaerobic thermophilic chemolithoautotrophic bacterium isolated from a shallow marine hydrothermal vent.</title>
        <authorList>
            <person name="Allioux M."/>
            <person name="Jebbar M."/>
            <person name="Slobodkina G."/>
            <person name="Slobodkin A."/>
            <person name="Moalic Y."/>
            <person name="Frolova A."/>
            <person name="Shao Z."/>
            <person name="Alain K."/>
        </authorList>
    </citation>
    <scope>NUCLEOTIDE SEQUENCE [LARGE SCALE GENOMIC DNA]</scope>
    <source>
        <strain evidence="7 8">SU872</strain>
    </source>
</reference>
<name>A0A6H1WUG6_9BACT</name>
<protein>
    <recommendedName>
        <fullName evidence="3">CRISPR system Cms protein Csm2</fullName>
    </recommendedName>
    <alternativeName>
        <fullName evidence="6">CRISPR type III A-associated protein Csm2</fullName>
    </alternativeName>
</protein>
<dbReference type="GO" id="GO:0003723">
    <property type="term" value="F:RNA binding"/>
    <property type="evidence" value="ECO:0007669"/>
    <property type="project" value="UniProtKB-KW"/>
</dbReference>
<organism evidence="7 8">
    <name type="scientific">Thermosulfurimonas marina</name>
    <dbReference type="NCBI Taxonomy" id="2047767"/>
    <lineage>
        <taxon>Bacteria</taxon>
        <taxon>Pseudomonadati</taxon>
        <taxon>Thermodesulfobacteriota</taxon>
        <taxon>Thermodesulfobacteria</taxon>
        <taxon>Thermodesulfobacteriales</taxon>
        <taxon>Thermodesulfobacteriaceae</taxon>
        <taxon>Thermosulfurimonas</taxon>
    </lineage>
</organism>
<evidence type="ECO:0000256" key="3">
    <source>
        <dbReference type="ARBA" id="ARBA00016118"/>
    </source>
</evidence>
<proteinExistence type="inferred from homology"/>
<dbReference type="InterPro" id="IPR010149">
    <property type="entry name" value="CRISPR-assoc_prot_Csm2_III-A"/>
</dbReference>
<keyword evidence="5" id="KW-0051">Antiviral defense</keyword>
<dbReference type="Pfam" id="PF03750">
    <property type="entry name" value="Csm2_III-A"/>
    <property type="match status" value="1"/>
</dbReference>
<keyword evidence="8" id="KW-1185">Reference proteome</keyword>
<comment type="similarity">
    <text evidence="2">Belongs to the CRISPR-associated Csm2 family.</text>
</comment>
<evidence type="ECO:0000256" key="5">
    <source>
        <dbReference type="ARBA" id="ARBA00023118"/>
    </source>
</evidence>
<comment type="function">
    <text evidence="1">This subunit may be involved in monitoring complementarity of crRNA and target RNA.</text>
</comment>
<gene>
    <name evidence="7" type="primary">csm2</name>
    <name evidence="7" type="ORF">FVE67_08515</name>
</gene>
<dbReference type="NCBIfam" id="TIGR01870">
    <property type="entry name" value="cas_TM1810_Csm2"/>
    <property type="match status" value="1"/>
</dbReference>
<dbReference type="GO" id="GO:0051607">
    <property type="term" value="P:defense response to virus"/>
    <property type="evidence" value="ECO:0007669"/>
    <property type="project" value="UniProtKB-KW"/>
</dbReference>
<dbReference type="AlphaFoldDB" id="A0A6H1WUG6"/>
<evidence type="ECO:0000256" key="6">
    <source>
        <dbReference type="ARBA" id="ARBA00031723"/>
    </source>
</evidence>
<keyword evidence="4" id="KW-0694">RNA-binding</keyword>
<dbReference type="KEGG" id="tmai:FVE67_08515"/>
<evidence type="ECO:0000256" key="4">
    <source>
        <dbReference type="ARBA" id="ARBA00022884"/>
    </source>
</evidence>
<evidence type="ECO:0000256" key="2">
    <source>
        <dbReference type="ARBA" id="ARBA00006896"/>
    </source>
</evidence>
<sequence length="140" mass="16335">MALVEKIWKDKAKEQINPWAFSEVAQEWAQRISQEGGGKEGHKNKNSQIRKYYDVIFNLNQRSKQGGGNWNFILAQLHRQLALVHYARGRDLVTDSFVKMMEELIKAVSEDAKRGPRDLETVAQFLEAFMAYYRECRPKD</sequence>
<accession>A0A6H1WUG6</accession>
<evidence type="ECO:0000313" key="8">
    <source>
        <dbReference type="Proteomes" id="UP000501253"/>
    </source>
</evidence>
<evidence type="ECO:0000256" key="1">
    <source>
        <dbReference type="ARBA" id="ARBA00003640"/>
    </source>
</evidence>
<dbReference type="Proteomes" id="UP000501253">
    <property type="component" value="Chromosome"/>
</dbReference>
<dbReference type="EMBL" id="CP042909">
    <property type="protein sequence ID" value="QJA06828.1"/>
    <property type="molecule type" value="Genomic_DNA"/>
</dbReference>
<dbReference type="RefSeq" id="WP_168720178.1">
    <property type="nucleotide sequence ID" value="NZ_CP042909.1"/>
</dbReference>
<evidence type="ECO:0000313" key="7">
    <source>
        <dbReference type="EMBL" id="QJA06828.1"/>
    </source>
</evidence>